<sequence>MHRVLIAAGLALSLAACATTPTVYQPAPGQTGVGFSDYRIESGRYRVTFNGGPGAPMSQVADYALLRAAEVSLADGYDWFRVVDRQDRRDGQPSGGGPRVSVGGGTSSWSGGGWRGSGSSVGIGIGTSFDLSGGPSYSRSIEVLAGKGAKPADSDVYDARDIVRVVGRGERR</sequence>
<dbReference type="OrthoDB" id="7172943at2"/>
<feature type="signal peptide" evidence="2">
    <location>
        <begin position="1"/>
        <end position="18"/>
    </location>
</feature>
<dbReference type="Proteomes" id="UP000228945">
    <property type="component" value="Chromosome"/>
</dbReference>
<evidence type="ECO:0000313" key="3">
    <source>
        <dbReference type="EMBL" id="ATQ42591.1"/>
    </source>
</evidence>
<organism evidence="3 4">
    <name type="scientific">Caulobacter mirabilis</name>
    <dbReference type="NCBI Taxonomy" id="69666"/>
    <lineage>
        <taxon>Bacteria</taxon>
        <taxon>Pseudomonadati</taxon>
        <taxon>Pseudomonadota</taxon>
        <taxon>Alphaproteobacteria</taxon>
        <taxon>Caulobacterales</taxon>
        <taxon>Caulobacteraceae</taxon>
        <taxon>Caulobacter</taxon>
    </lineage>
</organism>
<feature type="region of interest" description="Disordered" evidence="1">
    <location>
        <begin position="87"/>
        <end position="115"/>
    </location>
</feature>
<gene>
    <name evidence="3" type="ORF">CSW64_09325</name>
</gene>
<keyword evidence="4" id="KW-1185">Reference proteome</keyword>
<protein>
    <recommendedName>
        <fullName evidence="5">Lipoprotein</fullName>
    </recommendedName>
</protein>
<feature type="chain" id="PRO_5013729751" description="Lipoprotein" evidence="2">
    <location>
        <begin position="19"/>
        <end position="172"/>
    </location>
</feature>
<dbReference type="RefSeq" id="WP_099621845.1">
    <property type="nucleotide sequence ID" value="NZ_CP024201.1"/>
</dbReference>
<dbReference type="AlphaFoldDB" id="A0A2D2AX86"/>
<evidence type="ECO:0000256" key="2">
    <source>
        <dbReference type="SAM" id="SignalP"/>
    </source>
</evidence>
<accession>A0A2D2AX86</accession>
<evidence type="ECO:0000256" key="1">
    <source>
        <dbReference type="SAM" id="MobiDB-lite"/>
    </source>
</evidence>
<feature type="compositionally biased region" description="Gly residues" evidence="1">
    <location>
        <begin position="93"/>
        <end position="115"/>
    </location>
</feature>
<dbReference type="EMBL" id="CP024201">
    <property type="protein sequence ID" value="ATQ42591.1"/>
    <property type="molecule type" value="Genomic_DNA"/>
</dbReference>
<evidence type="ECO:0008006" key="5">
    <source>
        <dbReference type="Google" id="ProtNLM"/>
    </source>
</evidence>
<keyword evidence="2" id="KW-0732">Signal</keyword>
<proteinExistence type="predicted"/>
<dbReference type="KEGG" id="cmb:CSW64_09325"/>
<name>A0A2D2AX86_9CAUL</name>
<dbReference type="PROSITE" id="PS51257">
    <property type="entry name" value="PROKAR_LIPOPROTEIN"/>
    <property type="match status" value="1"/>
</dbReference>
<evidence type="ECO:0000313" key="4">
    <source>
        <dbReference type="Proteomes" id="UP000228945"/>
    </source>
</evidence>
<reference evidence="3 4" key="1">
    <citation type="submission" date="2017-10" db="EMBL/GenBank/DDBJ databases">
        <title>Genome sequence of Caulobacter mirabilis FWC38.</title>
        <authorList>
            <person name="Fiebig A."/>
            <person name="Crosson S."/>
        </authorList>
    </citation>
    <scope>NUCLEOTIDE SEQUENCE [LARGE SCALE GENOMIC DNA]</scope>
    <source>
        <strain evidence="3 4">FWC 38</strain>
    </source>
</reference>
<dbReference type="NCBIfam" id="NF047637">
    <property type="entry name" value="lipo_CC0125"/>
    <property type="match status" value="1"/>
</dbReference>